<proteinExistence type="predicted"/>
<dbReference type="Proteomes" id="UP000704712">
    <property type="component" value="Unassembled WGS sequence"/>
</dbReference>
<dbReference type="GO" id="GO:0003964">
    <property type="term" value="F:RNA-directed DNA polymerase activity"/>
    <property type="evidence" value="ECO:0007669"/>
    <property type="project" value="UniProtKB-KW"/>
</dbReference>
<dbReference type="InterPro" id="IPR043502">
    <property type="entry name" value="DNA/RNA_pol_sf"/>
</dbReference>
<evidence type="ECO:0000313" key="3">
    <source>
        <dbReference type="Proteomes" id="UP000704712"/>
    </source>
</evidence>
<organism evidence="2 3">
    <name type="scientific">Phytophthora infestans</name>
    <name type="common">Potato late blight agent</name>
    <name type="synonym">Botrytis infestans</name>
    <dbReference type="NCBI Taxonomy" id="4787"/>
    <lineage>
        <taxon>Eukaryota</taxon>
        <taxon>Sar</taxon>
        <taxon>Stramenopiles</taxon>
        <taxon>Oomycota</taxon>
        <taxon>Peronosporomycetes</taxon>
        <taxon>Peronosporales</taxon>
        <taxon>Peronosporaceae</taxon>
        <taxon>Phytophthora</taxon>
    </lineage>
</organism>
<keyword evidence="2" id="KW-0548">Nucleotidyltransferase</keyword>
<evidence type="ECO:0000259" key="1">
    <source>
        <dbReference type="Pfam" id="PF07727"/>
    </source>
</evidence>
<reference evidence="2" key="1">
    <citation type="submission" date="2020-03" db="EMBL/GenBank/DDBJ databases">
        <title>Hybrid Assembly of Korean Phytophthora infestans isolates.</title>
        <authorList>
            <person name="Prokchorchik M."/>
            <person name="Lee Y."/>
            <person name="Seo J."/>
            <person name="Cho J.-H."/>
            <person name="Park Y.-E."/>
            <person name="Jang D.-C."/>
            <person name="Im J.-S."/>
            <person name="Choi J.-G."/>
            <person name="Park H.-J."/>
            <person name="Lee G.-B."/>
            <person name="Lee Y.-G."/>
            <person name="Hong S.-Y."/>
            <person name="Cho K."/>
            <person name="Sohn K.H."/>
        </authorList>
    </citation>
    <scope>NUCLEOTIDE SEQUENCE</scope>
    <source>
        <strain evidence="2">KR_2_A2</strain>
    </source>
</reference>
<dbReference type="AlphaFoldDB" id="A0A8S9VA64"/>
<keyword evidence="2" id="KW-0695">RNA-directed DNA polymerase</keyword>
<dbReference type="InterPro" id="IPR013103">
    <property type="entry name" value="RVT_2"/>
</dbReference>
<dbReference type="Pfam" id="PF07727">
    <property type="entry name" value="RVT_2"/>
    <property type="match status" value="1"/>
</dbReference>
<comment type="caution">
    <text evidence="2">The sequence shown here is derived from an EMBL/GenBank/DDBJ whole genome shotgun (WGS) entry which is preliminary data.</text>
</comment>
<accession>A0A8S9VA64</accession>
<evidence type="ECO:0000313" key="2">
    <source>
        <dbReference type="EMBL" id="KAF4149761.1"/>
    </source>
</evidence>
<sequence length="230" mass="25973">MCTRQGDVPAAYVKAILPEEIYMKPVPGYADTSEQGKVWRLRKALYGLRQAGREWNKAINAFLVAYGLKPTEGDPCLYFAYVADSLLLVCVYVDDILVAHKQKDECLRLMTALSQRYQVKDMGVPDQFLGMKIDRAADDMALLSQAAYVDEVLHRFAMDKTRPAHLPMIAYTRLDFTDNGPTAEERKLMMKMPYRQAIGALLYLATVSRPDIMFAVGQLARHAATPRKMT</sequence>
<protein>
    <submittedName>
        <fullName evidence="2">Reverse transcriptase (RNA-dependent DNA polymerase)</fullName>
    </submittedName>
</protein>
<dbReference type="SUPFAM" id="SSF56672">
    <property type="entry name" value="DNA/RNA polymerases"/>
    <property type="match status" value="1"/>
</dbReference>
<dbReference type="EMBL" id="JAACNO010000142">
    <property type="protein sequence ID" value="KAF4149761.1"/>
    <property type="molecule type" value="Genomic_DNA"/>
</dbReference>
<name>A0A8S9VA64_PHYIN</name>
<feature type="domain" description="Reverse transcriptase Ty1/copia-type" evidence="1">
    <location>
        <begin position="5"/>
        <end position="169"/>
    </location>
</feature>
<keyword evidence="2" id="KW-0808">Transferase</keyword>
<gene>
    <name evidence="2" type="ORF">GN958_ATG01157</name>
</gene>